<keyword evidence="2" id="KW-1133">Transmembrane helix</keyword>
<dbReference type="EMBL" id="KQ234224">
    <property type="protein sequence ID" value="KMZ81797.1"/>
    <property type="molecule type" value="Genomic_DNA"/>
</dbReference>
<name>A0A0J9SIF6_PLAVI</name>
<proteinExistence type="predicted"/>
<accession>A0A0J9SIF6</accession>
<feature type="transmembrane region" description="Helical" evidence="2">
    <location>
        <begin position="419"/>
        <end position="445"/>
    </location>
</feature>
<feature type="region of interest" description="Disordered" evidence="1">
    <location>
        <begin position="247"/>
        <end position="272"/>
    </location>
</feature>
<sequence length="488" mass="54214">MKILSNRFKLMINKYNILSESDIKYKHLKSYYSFIKELTCMVFTPQCITKYINYQREIQKKIEALSDPKRFCTNCQRIKQEIIIKNNELNDCYDYNLLRNKLIDDFEIKDFLGKCLEPHNCSYNGVSNVKNSSALKQQPENACVGRKNCNRAPPPPQVLASKLQQVLNSQSSRTNIPTRKENFNIKQPHAEGEGLTKAKTILDHQNNISITNDSVVVQRKAPDHKGVVPSGKTGQVYIPEQPVSASQHSLLSGLDNSSKYSSPQVNPGPESSANAIAQEKDSEAVNLGNDQHGPQYGSGSALVVQDLRSTTSAGQDSDIRPLDSNISGARNLDEKPPGDEDGIAITLGDRNPGSAVLHDLVDNILNFDRVPSLYSTLTDDRGGGGNYISQASVETSVDELLTGESTGDNSETPFKKYTAMALAPTGIIMLMTLLTKFTPLGMLFTKKNRNKRNDMKEKIERVLLLESPVATEENNINFAYSPAQYWET</sequence>
<keyword evidence="2" id="KW-0812">Transmembrane</keyword>
<dbReference type="AlphaFoldDB" id="A0A0J9SIF6"/>
<organism evidence="3 4">
    <name type="scientific">Plasmodium vivax India VII</name>
    <dbReference type="NCBI Taxonomy" id="1077284"/>
    <lineage>
        <taxon>Eukaryota</taxon>
        <taxon>Sar</taxon>
        <taxon>Alveolata</taxon>
        <taxon>Apicomplexa</taxon>
        <taxon>Aconoidasida</taxon>
        <taxon>Haemosporida</taxon>
        <taxon>Plasmodiidae</taxon>
        <taxon>Plasmodium</taxon>
        <taxon>Plasmodium (Plasmodium)</taxon>
    </lineage>
</organism>
<evidence type="ECO:0000256" key="2">
    <source>
        <dbReference type="SAM" id="Phobius"/>
    </source>
</evidence>
<keyword evidence="2" id="KW-0472">Membrane</keyword>
<evidence type="ECO:0000256" key="1">
    <source>
        <dbReference type="SAM" id="MobiDB-lite"/>
    </source>
</evidence>
<gene>
    <name evidence="3" type="ORF">PVIIG_04296</name>
</gene>
<dbReference type="Proteomes" id="UP000053562">
    <property type="component" value="Unassembled WGS sequence"/>
</dbReference>
<protein>
    <recommendedName>
        <fullName evidence="5">Variable surface protein Vir18</fullName>
    </recommendedName>
</protein>
<evidence type="ECO:0000313" key="4">
    <source>
        <dbReference type="Proteomes" id="UP000053562"/>
    </source>
</evidence>
<evidence type="ECO:0000313" key="3">
    <source>
        <dbReference type="EMBL" id="KMZ81797.1"/>
    </source>
</evidence>
<evidence type="ECO:0008006" key="5">
    <source>
        <dbReference type="Google" id="ProtNLM"/>
    </source>
</evidence>
<feature type="region of interest" description="Disordered" evidence="1">
    <location>
        <begin position="309"/>
        <end position="341"/>
    </location>
</feature>
<dbReference type="OrthoDB" id="10522531at2759"/>
<reference evidence="3 4" key="1">
    <citation type="submission" date="2011-08" db="EMBL/GenBank/DDBJ databases">
        <title>The Genome Sequence of Plasmodium vivax India VII.</title>
        <authorList>
            <consortium name="The Broad Institute Genome Sequencing Platform"/>
            <consortium name="The Broad Institute Genome Sequencing Center for Infectious Disease"/>
            <person name="Neafsey D."/>
            <person name="Carlton J."/>
            <person name="Barnwell J."/>
            <person name="Collins W."/>
            <person name="Escalante A."/>
            <person name="Mullikin J."/>
            <person name="Saul A."/>
            <person name="Guigo R."/>
            <person name="Camara F."/>
            <person name="Young S.K."/>
            <person name="Zeng Q."/>
            <person name="Gargeya S."/>
            <person name="Fitzgerald M."/>
            <person name="Haas B."/>
            <person name="Abouelleil A."/>
            <person name="Alvarado L."/>
            <person name="Arachchi H.M."/>
            <person name="Berlin A."/>
            <person name="Brown A."/>
            <person name="Chapman S.B."/>
            <person name="Chen Z."/>
            <person name="Dunbar C."/>
            <person name="Freedman E."/>
            <person name="Gearin G."/>
            <person name="Gellesch M."/>
            <person name="Goldberg J."/>
            <person name="Griggs A."/>
            <person name="Gujja S."/>
            <person name="Heiman D."/>
            <person name="Howarth C."/>
            <person name="Larson L."/>
            <person name="Lui A."/>
            <person name="MacDonald P.J.P."/>
            <person name="Montmayeur A."/>
            <person name="Murphy C."/>
            <person name="Neiman D."/>
            <person name="Pearson M."/>
            <person name="Priest M."/>
            <person name="Roberts A."/>
            <person name="Saif S."/>
            <person name="Shea T."/>
            <person name="Shenoy N."/>
            <person name="Sisk P."/>
            <person name="Stolte C."/>
            <person name="Sykes S."/>
            <person name="Wortman J."/>
            <person name="Nusbaum C."/>
            <person name="Birren B."/>
        </authorList>
    </citation>
    <scope>NUCLEOTIDE SEQUENCE [LARGE SCALE GENOMIC DNA]</scope>
    <source>
        <strain evidence="3 4">India VII</strain>
    </source>
</reference>